<dbReference type="EMBL" id="CP049742">
    <property type="protein sequence ID" value="QPC47127.1"/>
    <property type="molecule type" value="Genomic_DNA"/>
</dbReference>
<dbReference type="Proteomes" id="UP000593626">
    <property type="component" value="Chromosome"/>
</dbReference>
<proteinExistence type="predicted"/>
<evidence type="ECO:0000313" key="2">
    <source>
        <dbReference type="Proteomes" id="UP000593626"/>
    </source>
</evidence>
<accession>A0A7S8CBZ0</accession>
<protein>
    <submittedName>
        <fullName evidence="1">Uncharacterized protein</fullName>
    </submittedName>
</protein>
<name>A0A7S8CBZ0_9BACI</name>
<dbReference type="KEGG" id="mcui:G8O30_09185"/>
<keyword evidence="2" id="KW-1185">Reference proteome</keyword>
<gene>
    <name evidence="1" type="ORF">G8O30_09185</name>
</gene>
<organism evidence="1 2">
    <name type="scientific">Mangrovibacillus cuniculi</name>
    <dbReference type="NCBI Taxonomy" id="2593652"/>
    <lineage>
        <taxon>Bacteria</taxon>
        <taxon>Bacillati</taxon>
        <taxon>Bacillota</taxon>
        <taxon>Bacilli</taxon>
        <taxon>Bacillales</taxon>
        <taxon>Bacillaceae</taxon>
        <taxon>Mangrovibacillus</taxon>
    </lineage>
</organism>
<dbReference type="RefSeq" id="WP_239671795.1">
    <property type="nucleotide sequence ID" value="NZ_CP049742.1"/>
</dbReference>
<dbReference type="AlphaFoldDB" id="A0A7S8CBZ0"/>
<sequence>MIKSALEYIVGLGEVELFRENGQTLSDKKLYPVEAPIASRLSVHSLTGVVDYLKSNLDVVGKTIVHVKSPTHVVVFGALNMDKNREYFIEATAMLPEYRFESWYDAESFNIKLQSAFVKNADRDVMLKVVGNIKEEDVKTYGDNGVSQSVTAKVGVATVGQVEVPNPVSLAPYRTFVEVQQPSSDFVFRMQNGPRCGLFEADGGAWKLEAMENVKKYLSEALADIIEQGQVPVIA</sequence>
<reference evidence="1 2" key="1">
    <citation type="submission" date="2019-07" db="EMBL/GenBank/DDBJ databases">
        <title>Genome sequence of 2 isolates from Red Sea Mangroves.</title>
        <authorList>
            <person name="Sefrji F."/>
            <person name="Michoud G."/>
            <person name="Merlino G."/>
            <person name="Daffonchio D."/>
        </authorList>
    </citation>
    <scope>NUCLEOTIDE SEQUENCE [LARGE SCALE GENOMIC DNA]</scope>
    <source>
        <strain evidence="1 2">R1DC41</strain>
    </source>
</reference>
<evidence type="ECO:0000313" key="1">
    <source>
        <dbReference type="EMBL" id="QPC47127.1"/>
    </source>
</evidence>